<protein>
    <submittedName>
        <fullName evidence="1">DUF3606 domain-containing protein</fullName>
    </submittedName>
</protein>
<organism evidence="1 2">
    <name type="scientific">Caulobacter segnis</name>
    <dbReference type="NCBI Taxonomy" id="88688"/>
    <lineage>
        <taxon>Bacteria</taxon>
        <taxon>Pseudomonadati</taxon>
        <taxon>Pseudomonadota</taxon>
        <taxon>Alphaproteobacteria</taxon>
        <taxon>Caulobacterales</taxon>
        <taxon>Caulobacteraceae</taxon>
        <taxon>Caulobacter</taxon>
    </lineage>
</organism>
<dbReference type="EMBL" id="CP096040">
    <property type="protein sequence ID" value="USQ98017.1"/>
    <property type="molecule type" value="Genomic_DNA"/>
</dbReference>
<reference evidence="1 2" key="1">
    <citation type="submission" date="2022-04" db="EMBL/GenBank/DDBJ databases">
        <title>Genome sequence of soybean root-associated Caulobacter segnis RL271.</title>
        <authorList>
            <person name="Longley R."/>
            <person name="Bonito G."/>
            <person name="Trigodet F."/>
            <person name="Crosson S."/>
            <person name="Fiebig A."/>
        </authorList>
    </citation>
    <scope>NUCLEOTIDE SEQUENCE [LARGE SCALE GENOMIC DNA]</scope>
    <source>
        <strain evidence="1 2">RL271</strain>
    </source>
</reference>
<keyword evidence="2" id="KW-1185">Reference proteome</keyword>
<accession>A0ABY4ZYY6</accession>
<gene>
    <name evidence="1" type="ORF">MZV50_10955</name>
</gene>
<dbReference type="InterPro" id="IPR022037">
    <property type="entry name" value="DUF3606"/>
</dbReference>
<sequence>MSDDKSRRGPEDASRISLSEAYEVSYWTRELGVTRDELARAVVEVGNSAAAVRAYFQRGAH</sequence>
<evidence type="ECO:0000313" key="1">
    <source>
        <dbReference type="EMBL" id="USQ98017.1"/>
    </source>
</evidence>
<dbReference type="Proteomes" id="UP001057520">
    <property type="component" value="Chromosome"/>
</dbReference>
<evidence type="ECO:0000313" key="2">
    <source>
        <dbReference type="Proteomes" id="UP001057520"/>
    </source>
</evidence>
<proteinExistence type="predicted"/>
<dbReference type="Pfam" id="PF12244">
    <property type="entry name" value="DUF3606"/>
    <property type="match status" value="1"/>
</dbReference>
<name>A0ABY4ZYY6_9CAUL</name>